<dbReference type="Gene3D" id="3.40.1110.10">
    <property type="entry name" value="Calcium-transporting ATPase, cytoplasmic domain N"/>
    <property type="match status" value="1"/>
</dbReference>
<dbReference type="Pfam" id="PF13246">
    <property type="entry name" value="Cation_ATPase"/>
    <property type="match status" value="1"/>
</dbReference>
<evidence type="ECO:0000256" key="13">
    <source>
        <dbReference type="ARBA" id="ARBA00023136"/>
    </source>
</evidence>
<dbReference type="EC" id="7.2.2.10" evidence="2"/>
<dbReference type="InterPro" id="IPR023299">
    <property type="entry name" value="ATPase_P-typ_cyto_dom_N"/>
</dbReference>
<dbReference type="Gene3D" id="1.20.1110.10">
    <property type="entry name" value="Calcium-transporting ATPase, transmembrane domain"/>
    <property type="match status" value="2"/>
</dbReference>
<feature type="domain" description="Cation-transporting P-type ATPase N-terminal" evidence="16">
    <location>
        <begin position="11"/>
        <end position="72"/>
    </location>
</feature>
<dbReference type="GO" id="GO:0005524">
    <property type="term" value="F:ATP binding"/>
    <property type="evidence" value="ECO:0007669"/>
    <property type="project" value="UniProtKB-KW"/>
</dbReference>
<feature type="region of interest" description="Disordered" evidence="14">
    <location>
        <begin position="273"/>
        <end position="307"/>
    </location>
</feature>
<dbReference type="SUPFAM" id="SSF81653">
    <property type="entry name" value="Calcium ATPase, transduction domain A"/>
    <property type="match status" value="1"/>
</dbReference>
<dbReference type="Pfam" id="PF00690">
    <property type="entry name" value="Cation_ATPase_N"/>
    <property type="match status" value="1"/>
</dbReference>
<evidence type="ECO:0000256" key="11">
    <source>
        <dbReference type="ARBA" id="ARBA00022989"/>
    </source>
</evidence>
<feature type="transmembrane region" description="Helical" evidence="15">
    <location>
        <begin position="881"/>
        <end position="900"/>
    </location>
</feature>
<dbReference type="InterPro" id="IPR004014">
    <property type="entry name" value="ATPase_P-typ_cation-transptr_N"/>
</dbReference>
<feature type="transmembrane region" description="Helical" evidence="15">
    <location>
        <begin position="336"/>
        <end position="357"/>
    </location>
</feature>
<evidence type="ECO:0000256" key="2">
    <source>
        <dbReference type="ARBA" id="ARBA00012790"/>
    </source>
</evidence>
<organism evidence="17 18">
    <name type="scientific">Fimbriiglobus ruber</name>
    <dbReference type="NCBI Taxonomy" id="1908690"/>
    <lineage>
        <taxon>Bacteria</taxon>
        <taxon>Pseudomonadati</taxon>
        <taxon>Planctomycetota</taxon>
        <taxon>Planctomycetia</taxon>
        <taxon>Gemmatales</taxon>
        <taxon>Gemmataceae</taxon>
        <taxon>Fimbriiglobus</taxon>
    </lineage>
</organism>
<dbReference type="NCBIfam" id="TIGR01494">
    <property type="entry name" value="ATPase_P-type"/>
    <property type="match status" value="2"/>
</dbReference>
<dbReference type="InterPro" id="IPR006408">
    <property type="entry name" value="P-type_ATPase_IIB"/>
</dbReference>
<dbReference type="SFLD" id="SFLDF00027">
    <property type="entry name" value="p-type_atpase"/>
    <property type="match status" value="1"/>
</dbReference>
<evidence type="ECO:0000256" key="4">
    <source>
        <dbReference type="ARBA" id="ARBA00022568"/>
    </source>
</evidence>
<keyword evidence="9" id="KW-0067">ATP-binding</keyword>
<evidence type="ECO:0000256" key="15">
    <source>
        <dbReference type="SAM" id="Phobius"/>
    </source>
</evidence>
<dbReference type="PRINTS" id="PR00119">
    <property type="entry name" value="CATATPASE"/>
</dbReference>
<name>A0A225E1A3_9BACT</name>
<keyword evidence="11 15" id="KW-1133">Transmembrane helix</keyword>
<keyword evidence="13 15" id="KW-0472">Membrane</keyword>
<dbReference type="InterPro" id="IPR059000">
    <property type="entry name" value="ATPase_P-type_domA"/>
</dbReference>
<feature type="transmembrane region" description="Helical" evidence="15">
    <location>
        <begin position="1029"/>
        <end position="1052"/>
    </location>
</feature>
<dbReference type="SUPFAM" id="SSF81660">
    <property type="entry name" value="Metal cation-transporting ATPase, ATP-binding domain N"/>
    <property type="match status" value="1"/>
</dbReference>
<keyword evidence="10" id="KW-0460">Magnesium</keyword>
<dbReference type="Pfam" id="PF00122">
    <property type="entry name" value="E1-E2_ATPase"/>
    <property type="match status" value="1"/>
</dbReference>
<dbReference type="InterPro" id="IPR001757">
    <property type="entry name" value="P_typ_ATPase"/>
</dbReference>
<evidence type="ECO:0000256" key="7">
    <source>
        <dbReference type="ARBA" id="ARBA00022741"/>
    </source>
</evidence>
<feature type="transmembrane region" description="Helical" evidence="15">
    <location>
        <begin position="958"/>
        <end position="977"/>
    </location>
</feature>
<evidence type="ECO:0000259" key="16">
    <source>
        <dbReference type="SMART" id="SM00831"/>
    </source>
</evidence>
<keyword evidence="6" id="KW-0479">Metal-binding</keyword>
<evidence type="ECO:0000256" key="1">
    <source>
        <dbReference type="ARBA" id="ARBA00004127"/>
    </source>
</evidence>
<dbReference type="GO" id="GO:0016887">
    <property type="term" value="F:ATP hydrolysis activity"/>
    <property type="evidence" value="ECO:0007669"/>
    <property type="project" value="InterPro"/>
</dbReference>
<evidence type="ECO:0000256" key="8">
    <source>
        <dbReference type="ARBA" id="ARBA00022837"/>
    </source>
</evidence>
<keyword evidence="3" id="KW-0813">Transport</keyword>
<dbReference type="InterPro" id="IPR023298">
    <property type="entry name" value="ATPase_P-typ_TM_dom_sf"/>
</dbReference>
<evidence type="ECO:0000256" key="5">
    <source>
        <dbReference type="ARBA" id="ARBA00022692"/>
    </source>
</evidence>
<evidence type="ECO:0000256" key="6">
    <source>
        <dbReference type="ARBA" id="ARBA00022723"/>
    </source>
</evidence>
<keyword evidence="18" id="KW-1185">Reference proteome</keyword>
<evidence type="ECO:0000313" key="17">
    <source>
        <dbReference type="EMBL" id="OWK47372.1"/>
    </source>
</evidence>
<dbReference type="InterPro" id="IPR008250">
    <property type="entry name" value="ATPase_P-typ_transduc_dom_A_sf"/>
</dbReference>
<dbReference type="PANTHER" id="PTHR24093:SF369">
    <property type="entry name" value="CALCIUM-TRANSPORTING ATPASE"/>
    <property type="match status" value="1"/>
</dbReference>
<feature type="transmembrane region" description="Helical" evidence="15">
    <location>
        <begin position="79"/>
        <end position="97"/>
    </location>
</feature>
<comment type="subcellular location">
    <subcellularLocation>
        <location evidence="1">Endomembrane system</location>
        <topology evidence="1">Multi-pass membrane protein</topology>
    </subcellularLocation>
</comment>
<keyword evidence="7" id="KW-0547">Nucleotide-binding</keyword>
<dbReference type="AlphaFoldDB" id="A0A225E1A3"/>
<evidence type="ECO:0000256" key="10">
    <source>
        <dbReference type="ARBA" id="ARBA00022842"/>
    </source>
</evidence>
<evidence type="ECO:0000256" key="3">
    <source>
        <dbReference type="ARBA" id="ARBA00022448"/>
    </source>
</evidence>
<dbReference type="GO" id="GO:0005886">
    <property type="term" value="C:plasma membrane"/>
    <property type="evidence" value="ECO:0007669"/>
    <property type="project" value="TreeGrafter"/>
</dbReference>
<feature type="transmembrane region" description="Helical" evidence="15">
    <location>
        <begin position="804"/>
        <end position="825"/>
    </location>
</feature>
<sequence length="1056" mass="113059">MRTLRSVFDLFPDARTGGLTDADVAASRGRFGVNRLTPLPREPGWKKFLEKFDEPIIKILLGASLLKIVVDVFDSSAVGGGVSLLVVAVVTGGLLLARLGAWVPTALFTLAVALFGLTVGLGHPSVEGLAVMIAVALATGVAFVSEYRSDREFEALNAQKDSIHVKVVRGGKIRTVPLEEVAVGDLVFLETGDEIPADGRVVKSNELLIDQSLMTGEAEPVRKEICPEQEAAADPDQPGCVYRGTQVVDGLGEMVVTNVGDDTMIGQIARRMSGEDDTAAPATGVAAPDGNAGPTSPEGASLSSTESRVQRKLALSKESTPLQEKLTALAELISKVGYAAAGLIFLALLLRGALWASPREVFVPQTAADVVAVARNLLGYFVYMVIIVVVAVPEGLPMSVTVSLALAMRKMTRANSLVRQLVACETIGSATVICTDKTGTLTQNKMRLVRLALGGQVYETGTADCPTPKPHVTASTAVSPVDWLAVNAAVNSTASLEEKDGKPIVVGNSTEGALLYWLRDGGTNYEQYRVDVLVVFRTAFSSEHKKMTTVVRAGGRLVALVKGAPEVIIERCTKVLAADGTVRTMTTADREHARAELATAAGQAMRTLAFAHVELPADFPTDTDAVHDRRAEIDRDLTFVGFVAIRDPLRVDVRDAIRQCREAGIEVKMITGDNIETARAIAAEVGLLDSPGAIAMTSTDFNKLTDDELKERLPNLRVLARAKPLDKYRMVKLLQEQNHVVAMTGDGTNDAPSLKKADVGLAMGLAGTEVAKEASKIVLLDDSFGTIVRAVHWGRSLYENIQRFVQFQLTINVSALAIALLGPFLGFRPPFTVLQLLWINVIMDTFAAIALCSEPPRAGLMRVPPKRRNESILTPAMRQNILITGTFFVVVMLGILWAMAGTPERPGLFGTSDPAAQWLVRAGVDEGVAPAASLAKGDDGVWTAAGADGSRRPVQVEFTVLQATLFFTIYVFFQVWNQINCRSLTPDASGLRGLWKNPLFLFIAGLTIVGQVVIVAFGGRVFNTEPLTLWEWLAVAAGTASVLVFAEVARVIRKAV</sequence>
<feature type="transmembrane region" description="Helical" evidence="15">
    <location>
        <begin position="998"/>
        <end position="1017"/>
    </location>
</feature>
<dbReference type="RefSeq" id="WP_088252487.1">
    <property type="nucleotide sequence ID" value="NZ_NIDE01000001.1"/>
</dbReference>
<dbReference type="InterPro" id="IPR006068">
    <property type="entry name" value="ATPase_P-typ_cation-transptr_C"/>
</dbReference>
<dbReference type="OrthoDB" id="211392at2"/>
<dbReference type="PANTHER" id="PTHR24093">
    <property type="entry name" value="CATION TRANSPORTING ATPASE"/>
    <property type="match status" value="1"/>
</dbReference>
<dbReference type="SFLD" id="SFLDS00003">
    <property type="entry name" value="Haloacid_Dehalogenase"/>
    <property type="match status" value="1"/>
</dbReference>
<dbReference type="Proteomes" id="UP000214646">
    <property type="component" value="Unassembled WGS sequence"/>
</dbReference>
<accession>A0A225E1A3</accession>
<dbReference type="GO" id="GO:0005388">
    <property type="term" value="F:P-type calcium transporter activity"/>
    <property type="evidence" value="ECO:0007669"/>
    <property type="project" value="UniProtKB-EC"/>
</dbReference>
<evidence type="ECO:0000313" key="18">
    <source>
        <dbReference type="Proteomes" id="UP000214646"/>
    </source>
</evidence>
<dbReference type="PRINTS" id="PR00120">
    <property type="entry name" value="HATPASE"/>
</dbReference>
<dbReference type="Gene3D" id="2.70.150.10">
    <property type="entry name" value="Calcium-transporting ATPase, cytoplasmic transduction domain A"/>
    <property type="match status" value="1"/>
</dbReference>
<evidence type="ECO:0000256" key="14">
    <source>
        <dbReference type="SAM" id="MobiDB-lite"/>
    </source>
</evidence>
<dbReference type="GO" id="GO:0012505">
    <property type="term" value="C:endomembrane system"/>
    <property type="evidence" value="ECO:0007669"/>
    <property type="project" value="UniProtKB-SubCell"/>
</dbReference>
<dbReference type="Pfam" id="PF00689">
    <property type="entry name" value="Cation_ATPase_C"/>
    <property type="match status" value="1"/>
</dbReference>
<feature type="transmembrane region" description="Helical" evidence="15">
    <location>
        <begin position="837"/>
        <end position="860"/>
    </location>
</feature>
<keyword evidence="8" id="KW-0106">Calcium</keyword>
<dbReference type="EMBL" id="NIDE01000001">
    <property type="protein sequence ID" value="OWK47372.1"/>
    <property type="molecule type" value="Genomic_DNA"/>
</dbReference>
<evidence type="ECO:0000256" key="12">
    <source>
        <dbReference type="ARBA" id="ARBA00023065"/>
    </source>
</evidence>
<evidence type="ECO:0000256" key="9">
    <source>
        <dbReference type="ARBA" id="ARBA00022840"/>
    </source>
</evidence>
<feature type="transmembrane region" description="Helical" evidence="15">
    <location>
        <begin position="128"/>
        <end position="145"/>
    </location>
</feature>
<feature type="transmembrane region" description="Helical" evidence="15">
    <location>
        <begin position="102"/>
        <end position="122"/>
    </location>
</feature>
<protein>
    <recommendedName>
        <fullName evidence="2">P-type Ca(2+) transporter</fullName>
        <ecNumber evidence="2">7.2.2.10</ecNumber>
    </recommendedName>
</protein>
<dbReference type="SMART" id="SM00831">
    <property type="entry name" value="Cation_ATPase_N"/>
    <property type="match status" value="1"/>
</dbReference>
<dbReference type="InterPro" id="IPR018303">
    <property type="entry name" value="ATPase_P-typ_P_site"/>
</dbReference>
<dbReference type="FunFam" id="3.40.50.1000:FF:000193">
    <property type="entry name" value="Plasma membrane calcium-transporting ATPase 2"/>
    <property type="match status" value="1"/>
</dbReference>
<dbReference type="GO" id="GO:0046872">
    <property type="term" value="F:metal ion binding"/>
    <property type="evidence" value="ECO:0007669"/>
    <property type="project" value="UniProtKB-KW"/>
</dbReference>
<dbReference type="PROSITE" id="PS00154">
    <property type="entry name" value="ATPASE_E1_E2"/>
    <property type="match status" value="1"/>
</dbReference>
<keyword evidence="5 15" id="KW-0812">Transmembrane</keyword>
<dbReference type="InterPro" id="IPR036412">
    <property type="entry name" value="HAD-like_sf"/>
</dbReference>
<feature type="transmembrane region" description="Helical" evidence="15">
    <location>
        <begin position="377"/>
        <end position="407"/>
    </location>
</feature>
<reference evidence="18" key="1">
    <citation type="submission" date="2017-06" db="EMBL/GenBank/DDBJ databases">
        <title>Genome analysis of Fimbriiglobus ruber SP5, the first member of the order Planctomycetales with confirmed chitinolytic capability.</title>
        <authorList>
            <person name="Ravin N.V."/>
            <person name="Rakitin A.L."/>
            <person name="Ivanova A.A."/>
            <person name="Beletsky A.V."/>
            <person name="Kulichevskaya I.S."/>
            <person name="Mardanov A.V."/>
            <person name="Dedysh S.N."/>
        </authorList>
    </citation>
    <scope>NUCLEOTIDE SEQUENCE [LARGE SCALE GENOMIC DNA]</scope>
    <source>
        <strain evidence="18">SP5</strain>
    </source>
</reference>
<dbReference type="SFLD" id="SFLDG00002">
    <property type="entry name" value="C1.7:_P-type_atpase_like"/>
    <property type="match status" value="1"/>
</dbReference>
<gene>
    <name evidence="17" type="ORF">FRUB_01071</name>
</gene>
<comment type="caution">
    <text evidence="17">The sequence shown here is derived from an EMBL/GenBank/DDBJ whole genome shotgun (WGS) entry which is preliminary data.</text>
</comment>
<dbReference type="SUPFAM" id="SSF56784">
    <property type="entry name" value="HAD-like"/>
    <property type="match status" value="1"/>
</dbReference>
<dbReference type="NCBIfam" id="TIGR01517">
    <property type="entry name" value="ATPase-IIB_Ca"/>
    <property type="match status" value="1"/>
</dbReference>
<dbReference type="SUPFAM" id="SSF81665">
    <property type="entry name" value="Calcium ATPase, transmembrane domain M"/>
    <property type="match status" value="1"/>
</dbReference>
<dbReference type="InterPro" id="IPR044492">
    <property type="entry name" value="P_typ_ATPase_HD_dom"/>
</dbReference>
<proteinExistence type="predicted"/>
<keyword evidence="12" id="KW-0406">Ion transport</keyword>
<keyword evidence="4" id="KW-0109">Calcium transport</keyword>